<dbReference type="Proteomes" id="UP000034493">
    <property type="component" value="Unassembled WGS sequence"/>
</dbReference>
<name>A0A0G0VP29_9BACT</name>
<dbReference type="EMBL" id="LCBC01000030">
    <property type="protein sequence ID" value="KKS02669.1"/>
    <property type="molecule type" value="Genomic_DNA"/>
</dbReference>
<gene>
    <name evidence="1" type="ORF">UU56_C0030G0007</name>
</gene>
<accession>A0A0G0VP29</accession>
<evidence type="ECO:0000313" key="1">
    <source>
        <dbReference type="EMBL" id="KKS02669.1"/>
    </source>
</evidence>
<evidence type="ECO:0000313" key="2">
    <source>
        <dbReference type="Proteomes" id="UP000034493"/>
    </source>
</evidence>
<dbReference type="AlphaFoldDB" id="A0A0G0VP29"/>
<sequence>MPKETDHALRVSTRHLYRQGDCNTHIIGGVLHAVDDIIVTLAQRLRQHDPQFKKVYDLQAARKRRYPKGT</sequence>
<reference evidence="1 2" key="1">
    <citation type="journal article" date="2015" name="Nature">
        <title>rRNA introns, odd ribosomes, and small enigmatic genomes across a large radiation of phyla.</title>
        <authorList>
            <person name="Brown C.T."/>
            <person name="Hug L.A."/>
            <person name="Thomas B.C."/>
            <person name="Sharon I."/>
            <person name="Castelle C.J."/>
            <person name="Singh A."/>
            <person name="Wilkins M.J."/>
            <person name="Williams K.H."/>
            <person name="Banfield J.F."/>
        </authorList>
    </citation>
    <scope>NUCLEOTIDE SEQUENCE [LARGE SCALE GENOMIC DNA]</scope>
</reference>
<comment type="caution">
    <text evidence="1">The sequence shown here is derived from an EMBL/GenBank/DDBJ whole genome shotgun (WGS) entry which is preliminary data.</text>
</comment>
<organism evidence="1 2">
    <name type="scientific">Candidatus Curtissbacteria bacterium GW2011_GWA2_41_24</name>
    <dbReference type="NCBI Taxonomy" id="1618411"/>
    <lineage>
        <taxon>Bacteria</taxon>
        <taxon>Candidatus Curtissiibacteriota</taxon>
    </lineage>
</organism>
<proteinExistence type="predicted"/>
<protein>
    <submittedName>
        <fullName evidence="1">Uncharacterized protein</fullName>
    </submittedName>
</protein>